<proteinExistence type="inferred from homology"/>
<keyword evidence="4" id="KW-1185">Reference proteome</keyword>
<dbReference type="OrthoDB" id="281037at2157"/>
<dbReference type="AlphaFoldDB" id="L9WQ78"/>
<evidence type="ECO:0000256" key="1">
    <source>
        <dbReference type="ARBA" id="ARBA00008791"/>
    </source>
</evidence>
<comment type="similarity">
    <text evidence="1">Belongs to the universal stress protein A family.</text>
</comment>
<evidence type="ECO:0000313" key="3">
    <source>
        <dbReference type="EMBL" id="ELY51527.1"/>
    </source>
</evidence>
<dbReference type="CDD" id="cd00293">
    <property type="entry name" value="USP-like"/>
    <property type="match status" value="1"/>
</dbReference>
<dbReference type="EMBL" id="AOIA01000162">
    <property type="protein sequence ID" value="ELY51527.1"/>
    <property type="molecule type" value="Genomic_DNA"/>
</dbReference>
<accession>L9WQ78</accession>
<dbReference type="STRING" id="1227498.C492_20640"/>
<name>L9WQ78_9EURY</name>
<gene>
    <name evidence="3" type="ORF">C492_20640</name>
</gene>
<evidence type="ECO:0000313" key="4">
    <source>
        <dbReference type="Proteomes" id="UP000011531"/>
    </source>
</evidence>
<organism evidence="3 4">
    <name type="scientific">Natronococcus jeotgali DSM 18795</name>
    <dbReference type="NCBI Taxonomy" id="1227498"/>
    <lineage>
        <taxon>Archaea</taxon>
        <taxon>Methanobacteriati</taxon>
        <taxon>Methanobacteriota</taxon>
        <taxon>Stenosarchaea group</taxon>
        <taxon>Halobacteria</taxon>
        <taxon>Halobacteriales</taxon>
        <taxon>Natrialbaceae</taxon>
        <taxon>Natronococcus</taxon>
    </lineage>
</organism>
<dbReference type="SUPFAM" id="SSF52402">
    <property type="entry name" value="Adenine nucleotide alpha hydrolases-like"/>
    <property type="match status" value="1"/>
</dbReference>
<evidence type="ECO:0000259" key="2">
    <source>
        <dbReference type="Pfam" id="PF00582"/>
    </source>
</evidence>
<feature type="domain" description="UspA" evidence="2">
    <location>
        <begin position="30"/>
        <end position="126"/>
    </location>
</feature>
<dbReference type="PANTHER" id="PTHR46268:SF6">
    <property type="entry name" value="UNIVERSAL STRESS PROTEIN UP12"/>
    <property type="match status" value="1"/>
</dbReference>
<dbReference type="Gene3D" id="3.40.50.620">
    <property type="entry name" value="HUPs"/>
    <property type="match status" value="1"/>
</dbReference>
<protein>
    <submittedName>
        <fullName evidence="3">UspA domain-containing protein</fullName>
    </submittedName>
</protein>
<dbReference type="RefSeq" id="WP_008426961.1">
    <property type="nucleotide sequence ID" value="NZ_AOIA01000162.1"/>
</dbReference>
<dbReference type="Pfam" id="PF00582">
    <property type="entry name" value="Usp"/>
    <property type="match status" value="1"/>
</dbReference>
<dbReference type="Proteomes" id="UP000011531">
    <property type="component" value="Unassembled WGS sequence"/>
</dbReference>
<sequence>MPTALLAVDDDESHVERQIETLVGLPFSSDELTVTILHVFSENPSGASVNQLKTARLAADRLGEAGFETAFAERSGDPAAEILEHATENDVALICVAGRKRSPTGKALFGSVTQDVILSAERPVLVAGELGDDRSAA</sequence>
<dbReference type="InterPro" id="IPR006016">
    <property type="entry name" value="UspA"/>
</dbReference>
<reference evidence="3 4" key="1">
    <citation type="journal article" date="2014" name="PLoS Genet.">
        <title>Phylogenetically driven sequencing of extremely halophilic archaea reveals strategies for static and dynamic osmo-response.</title>
        <authorList>
            <person name="Becker E.A."/>
            <person name="Seitzer P.M."/>
            <person name="Tritt A."/>
            <person name="Larsen D."/>
            <person name="Krusor M."/>
            <person name="Yao A.I."/>
            <person name="Wu D."/>
            <person name="Madern D."/>
            <person name="Eisen J.A."/>
            <person name="Darling A.E."/>
            <person name="Facciotti M.T."/>
        </authorList>
    </citation>
    <scope>NUCLEOTIDE SEQUENCE [LARGE SCALE GENOMIC DNA]</scope>
    <source>
        <strain evidence="3 4">DSM 18795</strain>
    </source>
</reference>
<dbReference type="PANTHER" id="PTHR46268">
    <property type="entry name" value="STRESS RESPONSE PROTEIN NHAX"/>
    <property type="match status" value="1"/>
</dbReference>
<dbReference type="InterPro" id="IPR014729">
    <property type="entry name" value="Rossmann-like_a/b/a_fold"/>
</dbReference>
<dbReference type="PATRIC" id="fig|1227498.3.peg.4084"/>
<comment type="caution">
    <text evidence="3">The sequence shown here is derived from an EMBL/GenBank/DDBJ whole genome shotgun (WGS) entry which is preliminary data.</text>
</comment>